<dbReference type="Pfam" id="PF12932">
    <property type="entry name" value="Sec16"/>
    <property type="match status" value="1"/>
</dbReference>
<dbReference type="Pfam" id="PF12931">
    <property type="entry name" value="TPR_Sec16"/>
    <property type="match status" value="1"/>
</dbReference>
<feature type="compositionally biased region" description="Polar residues" evidence="7">
    <location>
        <begin position="1272"/>
        <end position="1290"/>
    </location>
</feature>
<feature type="region of interest" description="Disordered" evidence="7">
    <location>
        <begin position="1"/>
        <end position="59"/>
    </location>
</feature>
<dbReference type="Gene3D" id="1.25.40.1030">
    <property type="match status" value="1"/>
</dbReference>
<feature type="region of interest" description="Disordered" evidence="7">
    <location>
        <begin position="2223"/>
        <end position="2255"/>
    </location>
</feature>
<evidence type="ECO:0000313" key="10">
    <source>
        <dbReference type="EMBL" id="CCI40105.1"/>
    </source>
</evidence>
<feature type="compositionally biased region" description="Basic and acidic residues" evidence="7">
    <location>
        <begin position="29"/>
        <end position="40"/>
    </location>
</feature>
<feature type="compositionally biased region" description="Polar residues" evidence="7">
    <location>
        <begin position="1303"/>
        <end position="1312"/>
    </location>
</feature>
<keyword evidence="4 6" id="KW-0256">Endoplasmic reticulum</keyword>
<evidence type="ECO:0000259" key="8">
    <source>
        <dbReference type="Pfam" id="PF12931"/>
    </source>
</evidence>
<feature type="domain" description="Sec16 central conserved" evidence="9">
    <location>
        <begin position="1741"/>
        <end position="1837"/>
    </location>
</feature>
<dbReference type="STRING" id="65357.A0A024G1B0"/>
<evidence type="ECO:0000256" key="4">
    <source>
        <dbReference type="ARBA" id="ARBA00022824"/>
    </source>
</evidence>
<feature type="region of interest" description="Disordered" evidence="7">
    <location>
        <begin position="951"/>
        <end position="970"/>
    </location>
</feature>
<evidence type="ECO:0000259" key="9">
    <source>
        <dbReference type="Pfam" id="PF12932"/>
    </source>
</evidence>
<comment type="similarity">
    <text evidence="2 6">Belongs to the SEC16 family.</text>
</comment>
<dbReference type="PANTHER" id="PTHR13402:SF6">
    <property type="entry name" value="SECRETORY 16, ISOFORM I"/>
    <property type="match status" value="1"/>
</dbReference>
<feature type="compositionally biased region" description="Polar residues" evidence="7">
    <location>
        <begin position="2231"/>
        <end position="2255"/>
    </location>
</feature>
<feature type="domain" description="Sec16 Sec23-binding" evidence="8">
    <location>
        <begin position="1929"/>
        <end position="2197"/>
    </location>
</feature>
<feature type="region of interest" description="Disordered" evidence="7">
    <location>
        <begin position="1272"/>
        <end position="1345"/>
    </location>
</feature>
<evidence type="ECO:0000256" key="1">
    <source>
        <dbReference type="ARBA" id="ARBA00004240"/>
    </source>
</evidence>
<feature type="region of interest" description="Disordered" evidence="7">
    <location>
        <begin position="2560"/>
        <end position="2623"/>
    </location>
</feature>
<feature type="compositionally biased region" description="Low complexity" evidence="7">
    <location>
        <begin position="2407"/>
        <end position="2418"/>
    </location>
</feature>
<proteinExistence type="inferred from homology"/>
<keyword evidence="5 6" id="KW-0931">ER-Golgi transport</keyword>
<gene>
    <name evidence="10" type="ORF">BN9_008890</name>
</gene>
<dbReference type="InterPro" id="IPR024298">
    <property type="entry name" value="Sec16_Sec23-bd"/>
</dbReference>
<dbReference type="GO" id="GO:0012507">
    <property type="term" value="C:ER to Golgi transport vesicle membrane"/>
    <property type="evidence" value="ECO:0007669"/>
    <property type="project" value="TreeGrafter"/>
</dbReference>
<keyword evidence="11" id="KW-1185">Reference proteome</keyword>
<feature type="compositionally biased region" description="Polar residues" evidence="7">
    <location>
        <begin position="1412"/>
        <end position="1422"/>
    </location>
</feature>
<feature type="compositionally biased region" description="Polar residues" evidence="7">
    <location>
        <begin position="2380"/>
        <end position="2396"/>
    </location>
</feature>
<feature type="region of interest" description="Disordered" evidence="7">
    <location>
        <begin position="2380"/>
        <end position="2444"/>
    </location>
</feature>
<dbReference type="Proteomes" id="UP000053237">
    <property type="component" value="Unassembled WGS sequence"/>
</dbReference>
<dbReference type="InParanoid" id="A0A024G1B0"/>
<evidence type="ECO:0000256" key="7">
    <source>
        <dbReference type="SAM" id="MobiDB-lite"/>
    </source>
</evidence>
<feature type="region of interest" description="Disordered" evidence="7">
    <location>
        <begin position="1399"/>
        <end position="1434"/>
    </location>
</feature>
<feature type="compositionally biased region" description="Polar residues" evidence="7">
    <location>
        <begin position="2614"/>
        <end position="2623"/>
    </location>
</feature>
<reference evidence="10 11" key="1">
    <citation type="submission" date="2012-05" db="EMBL/GenBank/DDBJ databases">
        <title>Recombination and specialization in a pathogen metapopulation.</title>
        <authorList>
            <person name="Gardiner A."/>
            <person name="Kemen E."/>
            <person name="Schultz-Larsen T."/>
            <person name="MacLean D."/>
            <person name="Van Oosterhout C."/>
            <person name="Jones J.D.G."/>
        </authorList>
    </citation>
    <scope>NUCLEOTIDE SEQUENCE [LARGE SCALE GENOMIC DNA]</scope>
    <source>
        <strain evidence="10 11">Ac Nc2</strain>
    </source>
</reference>
<dbReference type="OrthoDB" id="8918678at2759"/>
<dbReference type="GO" id="GO:0070971">
    <property type="term" value="C:endoplasmic reticulum exit site"/>
    <property type="evidence" value="ECO:0007669"/>
    <property type="project" value="TreeGrafter"/>
</dbReference>
<feature type="compositionally biased region" description="Polar residues" evidence="7">
    <location>
        <begin position="1503"/>
        <end position="1515"/>
    </location>
</feature>
<evidence type="ECO:0000313" key="11">
    <source>
        <dbReference type="Proteomes" id="UP000053237"/>
    </source>
</evidence>
<feature type="region of interest" description="Disordered" evidence="7">
    <location>
        <begin position="1084"/>
        <end position="1109"/>
    </location>
</feature>
<evidence type="ECO:0000256" key="5">
    <source>
        <dbReference type="ARBA" id="ARBA00022892"/>
    </source>
</evidence>
<evidence type="ECO:0000256" key="3">
    <source>
        <dbReference type="ARBA" id="ARBA00022448"/>
    </source>
</evidence>
<comment type="caution">
    <text evidence="10">The sequence shown here is derived from an EMBL/GenBank/DDBJ whole genome shotgun (WGS) entry which is preliminary data.</text>
</comment>
<feature type="region of interest" description="Disordered" evidence="7">
    <location>
        <begin position="1359"/>
        <end position="1387"/>
    </location>
</feature>
<dbReference type="GO" id="GO:0016192">
    <property type="term" value="P:vesicle-mediated transport"/>
    <property type="evidence" value="ECO:0007669"/>
    <property type="project" value="UniProtKB-KW"/>
</dbReference>
<accession>A0A024G1B0</accession>
<feature type="region of interest" description="Disordered" evidence="7">
    <location>
        <begin position="2499"/>
        <end position="2523"/>
    </location>
</feature>
<feature type="compositionally biased region" description="Polar residues" evidence="7">
    <location>
        <begin position="1702"/>
        <end position="1718"/>
    </location>
</feature>
<organism evidence="10 11">
    <name type="scientific">Albugo candida</name>
    <dbReference type="NCBI Taxonomy" id="65357"/>
    <lineage>
        <taxon>Eukaryota</taxon>
        <taxon>Sar</taxon>
        <taxon>Stramenopiles</taxon>
        <taxon>Oomycota</taxon>
        <taxon>Peronosporomycetes</taxon>
        <taxon>Albuginales</taxon>
        <taxon>Albuginaceae</taxon>
        <taxon>Albugo</taxon>
    </lineage>
</organism>
<dbReference type="PANTHER" id="PTHR13402">
    <property type="entry name" value="RGPR-RELATED"/>
    <property type="match status" value="1"/>
</dbReference>
<dbReference type="GO" id="GO:0070973">
    <property type="term" value="P:protein localization to endoplasmic reticulum exit site"/>
    <property type="evidence" value="ECO:0007669"/>
    <property type="project" value="TreeGrafter"/>
</dbReference>
<sequence>MEADTTQETFLASSASPDHIESSSSRSDTTSKRKIEHKSDSQSLKLQFSKGAASAPPALTFPDTREDFFASVGLKTDRPISFGFHPPDPIEKLTKKQANLTVVTAFDGELAESLQNVTKPVHVDSVKDSSDPFSMDVKDEEFVKEVFSDSWSVDSPVIFSPRSDAPVDSVTTLQDEEIKIADDEELTWNEKDDELIDNDCVMKAPNMSDSELQWDNESTRSITRDIDQGTDQFGLTMALDASRVQNEESGISASDLKEKNQSHVDDEGVCDIMEELQSLKLEKMVQQKEHGSNDVEEEEECNNMKIEDCPLETATIAEERSETQSFAFTSVTTTTHTISEIDDSYVSDAAATSIFSECQTSSTKVEALDTVADHLLKTCSQNTYRDDLTDLLTQVEQNELKSKEDGSFVNWSIQSTEIGSQQAHDSSYSDGLLHTATSYHHSGDESSSLLSEGVDLNANITSTHAITADAQPISVSTSTETESTLVGHHHNDELYSMSVSLKDINGAEAEVPRSGDADNVISAASTAQEDYNVDEPNAHVLDSAIGLLSDITMSKELPTDSRTCNDEWIDPLNMVQIEESSIAQPDSTLSTARNETACISHDYLFSPIDNLTSSTEGAFTIEQPLSTISPHMCGLNGFDPVNDAQFDLSSTVATFGGSDNTSESMQSGSCFSDYPSQTVSTASNMDYTSSMFDSEQALSQDGGDSETNLRADTWLNVAVQDLNPHAGQSDNVERPSVFESAIHEPTQKMPVDSFISTHRDSFETLTNDDKYQNVSYQDDTAAPSNIESNFIPSASSLFGDTDESGNAASFLITHRNQAVLQEVNLSGEEILVEDASKLFGAGTSDTLHTGSDLYEATHSFVPPPENSGGIVDQNTCTRTKNTGFESNEQEAAIDQALENSFSDCSKHQEPNELFTCSDHQIEYIENDIVLGQTSLCPTNESAGIDFSQEQCIGSGDKSGEGTPGTTMLHEDEKSGLLNSSSHYHFGAPSSGGNSYFEDSSNSFCGVSFETRLDGALEGSNDSIRHRNHDHESDVTHNFYNAPPNSTEEVPLSSASITHSHIKLDEASFGQDQENIHLISAKSTMTKGQHSHAPPEGTAGFEQTLNDGSSPRCVETDTYQSGVELNSAMAGCPDAKAETLQMGGGSFLETTSLPYVDEGAMDSDRTHDFITTTPSVEQFADLDGKKADSSDFFGSNSTELDGSSLFQDSPPEIDRVFGHNAQPRHDCLVSHDWGNDTNGQIPPSHEDAMTRGPIHHFVDTASTIEQFRTVTDSSNDTFGHDATQMSNSTLFQHPPPEPPIVLGHNSQTGQRITDSCDWDKQPSGRKPPSQEDAMTSGSTRQNIETASSAEQFENIHRSMDSSNDAFGYDSTQMNDNTLFQHPPPESQRVYDYDIQPEQRVASSHDWTNPPIGSPQTTDMSNAGTWEMERHSQSQNCLETFDSQSQPNFFDTGAPPANDPFSNRLALEPHTLNETTYDSPQGPSALPYSAQHASHHQYQPLNESNVHSVDDQPSSISVPRGYRMPGSTAPYTKSADVYSSQLQDTSHLFMTTPSHPSLPTQNSTQYVQSDTLSDKSFFETTTATLNFENGQQVHQQTTVESQIPVSNAFATMQQENSFKTEVSVSGLTISTQATVLSGAESRTMYTDLPAASQVSNIVRTESHLSSDWNDTNPSSNFTASAQANIVQEPQIRSPFSPTGRMVSQYGSPSSSNATQHSAAQKSEKFGVREKRYDDPTILPPSCLISFGFGGNVVSMFPKRKVRLANNLRRVQGTASALLDSPRGEELRKGPIQFYHISQLYPKKWFQDAFHQFPGPLTKESHQEDIVRYLDTKLERSDEDERLLLGVLRVLLTSSNGEREDYTGGRDVSTEGNQLVALLQHSDERRRGYVVSELGTLAYKQHLYRGNRALFQHPNAKKTESAEAHAQNTSRIRSLLLNGDRRGAVEAAMRSHMWPEAMLIASFIEKEEYKRVLHTYFNGHYSVGDPSRALYMAFADQQQKSVYEPQTTSSSHGSPPSPILANWVSHAQMLIANRTADTNKVILTELGDRLWREMNSVVSAHICYLLAGIPIEAPSPNSRIALLGGDHRTNTEARFYVSPNAVQRTEIYEWIHKRANPGVNLIPFQGYKLIYAMILADHGEVETSLKYVTSMLEIVRGVTANMKPGTSMYLEGMQNQLVVLDDRLRQHLGRDRAESLTSIAGKPGGKWGLGSALSIVGKIVNRVVEGNDGLSPRANASPSLRQKSMPSDTQGLRSEGTSIGTDQMAKKYMEIPPGTSLDTFEPRAFTGAQNARANPTKPLPPPIATPATYQAPIMSEKPSVGFDSMATYNQTQQQPTVHQYDHVASFPQGAEPENTIVPPTIAAHGHATGQGPHLFRKMHSMEDTVQTESSAQLMRTSSFPIPGDRGPAKSGSPSDQGSPSPRAKDARKKGRSKTPPPSSSKSSNSSGWFSGLSSFIATKINPEAKVAKLGEQMEAYFDEEKKQWIFPGETVVDETKALGPPPVGPKPAGNGPPIGGSAPTSSSGGVCATDSNDPLAALMAPPMSRAHASMVKMDPLAAMMAPPKRHGLHTSRAASEGLQKKKSMPPRPQFAVFKPMRTSVSSASSSAPNSTNGSSPFPNSQEQEAL</sequence>
<comment type="subcellular location">
    <subcellularLocation>
        <location evidence="1">Endoplasmic reticulum</location>
    </subcellularLocation>
</comment>
<feature type="compositionally biased region" description="Polar residues" evidence="7">
    <location>
        <begin position="1"/>
        <end position="16"/>
    </location>
</feature>
<dbReference type="CDD" id="cd09233">
    <property type="entry name" value="ACE1-Sec16-like"/>
    <property type="match status" value="1"/>
</dbReference>
<evidence type="ECO:0000256" key="6">
    <source>
        <dbReference type="RuleBase" id="RU364101"/>
    </source>
</evidence>
<feature type="region of interest" description="Disordered" evidence="7">
    <location>
        <begin position="1691"/>
        <end position="1726"/>
    </location>
</feature>
<dbReference type="GO" id="GO:0015031">
    <property type="term" value="P:protein transport"/>
    <property type="evidence" value="ECO:0007669"/>
    <property type="project" value="UniProtKB-KW"/>
</dbReference>
<dbReference type="GO" id="GO:0007030">
    <property type="term" value="P:Golgi organization"/>
    <property type="evidence" value="ECO:0007669"/>
    <property type="project" value="TreeGrafter"/>
</dbReference>
<feature type="compositionally biased region" description="Polar residues" evidence="7">
    <location>
        <begin position="1471"/>
        <end position="1480"/>
    </location>
</feature>
<protein>
    <recommendedName>
        <fullName evidence="6">Protein transport protein sec16</fullName>
    </recommendedName>
</protein>
<feature type="compositionally biased region" description="Polar residues" evidence="7">
    <location>
        <begin position="1359"/>
        <end position="1378"/>
    </location>
</feature>
<feature type="compositionally biased region" description="Polar residues" evidence="7">
    <location>
        <begin position="1331"/>
        <end position="1345"/>
    </location>
</feature>
<name>A0A024G1B0_9STRA</name>
<keyword evidence="6" id="KW-0472">Membrane</keyword>
<keyword evidence="6" id="KW-0653">Protein transport</keyword>
<feature type="region of interest" description="Disordered" evidence="7">
    <location>
        <begin position="1503"/>
        <end position="1522"/>
    </location>
</feature>
<dbReference type="InterPro" id="IPR024340">
    <property type="entry name" value="Sec16_CCD"/>
</dbReference>
<feature type="region of interest" description="Disordered" evidence="7">
    <location>
        <begin position="1471"/>
        <end position="1494"/>
    </location>
</feature>
<evidence type="ECO:0000256" key="2">
    <source>
        <dbReference type="ARBA" id="ARBA00005927"/>
    </source>
</evidence>
<dbReference type="EMBL" id="CAIX01000005">
    <property type="protein sequence ID" value="CCI40105.1"/>
    <property type="molecule type" value="Genomic_DNA"/>
</dbReference>
<feature type="compositionally biased region" description="Low complexity" evidence="7">
    <location>
        <begin position="2595"/>
        <end position="2613"/>
    </location>
</feature>
<keyword evidence="3 6" id="KW-0813">Transport</keyword>